<protein>
    <submittedName>
        <fullName evidence="1">Uncharacterized protein</fullName>
    </submittedName>
</protein>
<reference evidence="1 2" key="1">
    <citation type="journal article" date="2018" name="BMC Genomics">
        <title>Comparative genome analyses reveal sequence features reflecting distinct modes of host-adaptation between dicot and monocot powdery mildew.</title>
        <authorList>
            <person name="Wu Y."/>
            <person name="Ma X."/>
            <person name="Pan Z."/>
            <person name="Kale S.D."/>
            <person name="Song Y."/>
            <person name="King H."/>
            <person name="Zhang Q."/>
            <person name="Presley C."/>
            <person name="Deng X."/>
            <person name="Wei C.I."/>
            <person name="Xiao S."/>
        </authorList>
    </citation>
    <scope>NUCLEOTIDE SEQUENCE [LARGE SCALE GENOMIC DNA]</scope>
    <source>
        <strain evidence="1">UCSC1</strain>
    </source>
</reference>
<name>A0A420IXW4_9PEZI</name>
<comment type="caution">
    <text evidence="1">The sequence shown here is derived from an EMBL/GenBank/DDBJ whole genome shotgun (WGS) entry which is preliminary data.</text>
</comment>
<dbReference type="Proteomes" id="UP000285405">
    <property type="component" value="Unassembled WGS sequence"/>
</dbReference>
<dbReference type="EMBL" id="MCBR01004736">
    <property type="protein sequence ID" value="RKF79380.1"/>
    <property type="molecule type" value="Genomic_DNA"/>
</dbReference>
<evidence type="ECO:0000313" key="1">
    <source>
        <dbReference type="EMBL" id="RKF79380.1"/>
    </source>
</evidence>
<accession>A0A420IXW4</accession>
<dbReference type="OrthoDB" id="2159623at2759"/>
<organism evidence="1 2">
    <name type="scientific">Golovinomyces cichoracearum</name>
    <dbReference type="NCBI Taxonomy" id="62708"/>
    <lineage>
        <taxon>Eukaryota</taxon>
        <taxon>Fungi</taxon>
        <taxon>Dikarya</taxon>
        <taxon>Ascomycota</taxon>
        <taxon>Pezizomycotina</taxon>
        <taxon>Leotiomycetes</taxon>
        <taxon>Erysiphales</taxon>
        <taxon>Erysiphaceae</taxon>
        <taxon>Golovinomyces</taxon>
    </lineage>
</organism>
<gene>
    <name evidence="1" type="ORF">GcC1_047022</name>
</gene>
<sequence length="269" mass="29530">MSHQDWTDNLRDDAGWNRPYVDESSLISKKYQALITSLIGKSLVCTSNGNVYIFLPILNKWSVLYSDDATISLNSLMEMGSASVNYDKAFRPYVSFIERSSLDNIASLTPTSVCVGTNRLRVSRLGETLELVPCEPVLVQHPSYSKSSPIASLCYMPLSMKIIHRTCERTDNLGMYRSISPLSPNNTQLLTIEWAIGNDLVDPVSASKAVFLREEGRTGKTTLLTPVKKSLAGCCGSIPDRSLLGISKGMTNAVASIVVWARSSVDPEI</sequence>
<evidence type="ECO:0000313" key="2">
    <source>
        <dbReference type="Proteomes" id="UP000285405"/>
    </source>
</evidence>
<dbReference type="AlphaFoldDB" id="A0A420IXW4"/>
<proteinExistence type="predicted"/>